<keyword evidence="4" id="KW-0597">Phosphoprotein</keyword>
<dbReference type="Pfam" id="PF19675">
    <property type="entry name" value="ORC3_ins"/>
    <property type="match status" value="1"/>
</dbReference>
<comment type="similarity">
    <text evidence="2">Belongs to the ORC3 family.</text>
</comment>
<keyword evidence="10" id="KW-1133">Transmembrane helix</keyword>
<dbReference type="PANTHER" id="PTHR12748">
    <property type="entry name" value="ORIGIN RECOGNITION COMPLEX SUBUNIT 3"/>
    <property type="match status" value="1"/>
</dbReference>
<keyword evidence="10" id="KW-0812">Transmembrane</keyword>
<evidence type="ECO:0000259" key="12">
    <source>
        <dbReference type="Pfam" id="PF18137"/>
    </source>
</evidence>
<evidence type="ECO:0000313" key="14">
    <source>
        <dbReference type="EMBL" id="CAL1532782.1"/>
    </source>
</evidence>
<evidence type="ECO:0000259" key="13">
    <source>
        <dbReference type="Pfam" id="PF19675"/>
    </source>
</evidence>
<keyword evidence="6" id="KW-0238">DNA-binding</keyword>
<dbReference type="GO" id="GO:0003688">
    <property type="term" value="F:DNA replication origin binding"/>
    <property type="evidence" value="ECO:0007669"/>
    <property type="project" value="TreeGrafter"/>
</dbReference>
<dbReference type="GO" id="GO:0031261">
    <property type="term" value="C:DNA replication preinitiation complex"/>
    <property type="evidence" value="ECO:0007669"/>
    <property type="project" value="TreeGrafter"/>
</dbReference>
<evidence type="ECO:0000313" key="15">
    <source>
        <dbReference type="Proteomes" id="UP001497497"/>
    </source>
</evidence>
<evidence type="ECO:0000256" key="3">
    <source>
        <dbReference type="ARBA" id="ARBA00019085"/>
    </source>
</evidence>
<evidence type="ECO:0000256" key="2">
    <source>
        <dbReference type="ARBA" id="ARBA00010977"/>
    </source>
</evidence>
<feature type="domain" description="Origin recognition complex subunit 3 N-terminal" evidence="11">
    <location>
        <begin position="2"/>
        <end position="342"/>
    </location>
</feature>
<dbReference type="InterPro" id="IPR040855">
    <property type="entry name" value="ORC_WH_C"/>
</dbReference>
<comment type="subunit">
    <text evidence="8">Component of ORC, a complex composed of at least 6 subunits: ORC1, ORC2, ORC3, ORC4, ORC5 and ORC6. ORC is regulated in a cell-cycle dependent manner. It is sequentially assembled at the exit from anaphase of mitosis and disassembled as cells enter S phase.</text>
</comment>
<accession>A0AAV2HHD7</accession>
<name>A0AAV2HHD7_LYMST</name>
<evidence type="ECO:0000256" key="8">
    <source>
        <dbReference type="ARBA" id="ARBA00026084"/>
    </source>
</evidence>
<comment type="function">
    <text evidence="9">Component of the origin recognition complex (ORC) that binds origins of replication. DNA-binding is ATP-dependent. The specific DNA sequences that define origins of replication have not been identified yet. ORC is required to assemble the pre-replication complex necessary to initiate DNA replication. Binds histone H3 and H4 trimethylation marks H3K9me3, H3K27me3 and H4K20me3.</text>
</comment>
<dbReference type="EMBL" id="CAXITT010000125">
    <property type="protein sequence ID" value="CAL1532782.1"/>
    <property type="molecule type" value="Genomic_DNA"/>
</dbReference>
<dbReference type="GO" id="GO:0006270">
    <property type="term" value="P:DNA replication initiation"/>
    <property type="evidence" value="ECO:0007669"/>
    <property type="project" value="TreeGrafter"/>
</dbReference>
<dbReference type="Proteomes" id="UP001497497">
    <property type="component" value="Unassembled WGS sequence"/>
</dbReference>
<feature type="non-terminal residue" evidence="14">
    <location>
        <position position="1"/>
    </location>
</feature>
<dbReference type="InterPro" id="IPR045663">
    <property type="entry name" value="ORC3_ins"/>
</dbReference>
<evidence type="ECO:0000256" key="4">
    <source>
        <dbReference type="ARBA" id="ARBA00022553"/>
    </source>
</evidence>
<evidence type="ECO:0000256" key="9">
    <source>
        <dbReference type="ARBA" id="ARBA00045241"/>
    </source>
</evidence>
<comment type="subcellular location">
    <subcellularLocation>
        <location evidence="1">Nucleus</location>
    </subcellularLocation>
</comment>
<reference evidence="14 15" key="1">
    <citation type="submission" date="2024-04" db="EMBL/GenBank/DDBJ databases">
        <authorList>
            <consortium name="Genoscope - CEA"/>
            <person name="William W."/>
        </authorList>
    </citation>
    <scope>NUCLEOTIDE SEQUENCE [LARGE SCALE GENOMIC DNA]</scope>
</reference>
<dbReference type="PANTHER" id="PTHR12748:SF0">
    <property type="entry name" value="ORIGIN RECOGNITION COMPLEX SUBUNIT 3"/>
    <property type="match status" value="1"/>
</dbReference>
<organism evidence="14 15">
    <name type="scientific">Lymnaea stagnalis</name>
    <name type="common">Great pond snail</name>
    <name type="synonym">Helix stagnalis</name>
    <dbReference type="NCBI Taxonomy" id="6523"/>
    <lineage>
        <taxon>Eukaryota</taxon>
        <taxon>Metazoa</taxon>
        <taxon>Spiralia</taxon>
        <taxon>Lophotrochozoa</taxon>
        <taxon>Mollusca</taxon>
        <taxon>Gastropoda</taxon>
        <taxon>Heterobranchia</taxon>
        <taxon>Euthyneura</taxon>
        <taxon>Panpulmonata</taxon>
        <taxon>Hygrophila</taxon>
        <taxon>Lymnaeoidea</taxon>
        <taxon>Lymnaeidae</taxon>
        <taxon>Lymnaea</taxon>
    </lineage>
</organism>
<proteinExistence type="inferred from homology"/>
<feature type="domain" description="Origin recognition complex subunit 3 insertion" evidence="13">
    <location>
        <begin position="405"/>
        <end position="608"/>
    </location>
</feature>
<sequence length="734" mass="85150">QGCFAYKGKLKTAKDEDYITSKNEKLMKNRLRIYKQLWEDVHTRIDIFRSDLNAHIFEDLLLFAKSCHRDRDLLDKVTISEIPTAVLITGVNTPDHEVMFSNLGNMLKLNVTPLVARIFTRDSSRITTLIRSIVLQLTNVSGFGDDDTDREDSICIGDDNFEKMTTLKKNKAVTMTTLVKWYERKYLCKRKKSSKLTNAGGMEKDETIKKPLIVIMLEEAECMNPNVLQDFITLCSSYLFALPIVLVLGIATAITTVHQLLPMSVSSLLCMEKFHAPPASQYLSQLLDKITMNTNIPFRLGPKVFNFLLDMFLYHDFSIMNFIMGYQYSMMEHFLSNPLSILCSPSEDIDSTLSQLTHAQLEDLRRHSNFMRCQYCFNTYYTGDFMQHYQIKCMWYEPHWISVPDQVKLLTDDQGTKMKLAEELKMMHTFHITMFPSMRFLHCLGQNLPKHPLGKQIRELYSVILAGDVLESEGYKQTFSLLRIMCSDDLHELLGLCLSTIADNKDVEILRRLFEDVERYRYRLTHLEEEIENEEPSGQKENTVKILPLRAKLHELKEKLQSMSSSRKKSPYEKLREEILNCLDNYFRQLLICPMSFPFSDVLYFNDLSAIRDQIKAVPRCSIQCALTQPGKYMMCPCCQCDKESILQTMPDICIVYKLHLECGTLVNLYDWLQAFIVIVTSNMEGKKTKMPLKIRSPSTELKARFIRAVSELQFLGFIKATQRKTDHVTRLTW</sequence>
<dbReference type="InterPro" id="IPR045667">
    <property type="entry name" value="ORC3_N"/>
</dbReference>
<dbReference type="GO" id="GO:0005656">
    <property type="term" value="C:nuclear pre-replicative complex"/>
    <property type="evidence" value="ECO:0007669"/>
    <property type="project" value="TreeGrafter"/>
</dbReference>
<feature type="transmembrane region" description="Helical" evidence="10">
    <location>
        <begin position="238"/>
        <end position="261"/>
    </location>
</feature>
<evidence type="ECO:0000256" key="10">
    <source>
        <dbReference type="SAM" id="Phobius"/>
    </source>
</evidence>
<comment type="caution">
    <text evidence="14">The sequence shown here is derived from an EMBL/GenBank/DDBJ whole genome shotgun (WGS) entry which is preliminary data.</text>
</comment>
<keyword evidence="7" id="KW-0539">Nucleus</keyword>
<keyword evidence="5" id="KW-0235">DNA replication</keyword>
<keyword evidence="10" id="KW-0472">Membrane</keyword>
<dbReference type="Pfam" id="PF07034">
    <property type="entry name" value="ORC3_N"/>
    <property type="match status" value="1"/>
</dbReference>
<gene>
    <name evidence="14" type="ORF">GSLYS_00006800001</name>
</gene>
<evidence type="ECO:0000256" key="5">
    <source>
        <dbReference type="ARBA" id="ARBA00022705"/>
    </source>
</evidence>
<protein>
    <recommendedName>
        <fullName evidence="3">Origin recognition complex subunit 3</fullName>
    </recommendedName>
</protein>
<dbReference type="GO" id="GO:0005664">
    <property type="term" value="C:nuclear origin of replication recognition complex"/>
    <property type="evidence" value="ECO:0007669"/>
    <property type="project" value="InterPro"/>
</dbReference>
<dbReference type="InterPro" id="IPR020795">
    <property type="entry name" value="ORC3"/>
</dbReference>
<evidence type="ECO:0000256" key="6">
    <source>
        <dbReference type="ARBA" id="ARBA00023125"/>
    </source>
</evidence>
<feature type="domain" description="Origin recognition complex subunit 3 winged helix C-terminal" evidence="12">
    <location>
        <begin position="620"/>
        <end position="734"/>
    </location>
</feature>
<evidence type="ECO:0000256" key="7">
    <source>
        <dbReference type="ARBA" id="ARBA00023242"/>
    </source>
</evidence>
<evidence type="ECO:0000259" key="11">
    <source>
        <dbReference type="Pfam" id="PF07034"/>
    </source>
</evidence>
<keyword evidence="15" id="KW-1185">Reference proteome</keyword>
<dbReference type="CDD" id="cd20704">
    <property type="entry name" value="Orc3"/>
    <property type="match status" value="2"/>
</dbReference>
<dbReference type="AlphaFoldDB" id="A0AAV2HHD7"/>
<dbReference type="Pfam" id="PF18137">
    <property type="entry name" value="WHD_ORC"/>
    <property type="match status" value="1"/>
</dbReference>
<evidence type="ECO:0000256" key="1">
    <source>
        <dbReference type="ARBA" id="ARBA00004123"/>
    </source>
</evidence>